<dbReference type="Proteomes" id="UP000013523">
    <property type="component" value="Chromosome"/>
</dbReference>
<organism evidence="1 2">
    <name type="scientific">Clostridium pasteurianum BC1</name>
    <dbReference type="NCBI Taxonomy" id="86416"/>
    <lineage>
        <taxon>Bacteria</taxon>
        <taxon>Bacillati</taxon>
        <taxon>Bacillota</taxon>
        <taxon>Clostridia</taxon>
        <taxon>Eubacteriales</taxon>
        <taxon>Clostridiaceae</taxon>
        <taxon>Clostridium</taxon>
    </lineage>
</organism>
<dbReference type="EMBL" id="CP003261">
    <property type="protein sequence ID" value="AGK97502.1"/>
    <property type="molecule type" value="Genomic_DNA"/>
</dbReference>
<dbReference type="HOGENOM" id="CLU_044334_1_0_9"/>
<dbReference type="OrthoDB" id="1809801at2"/>
<dbReference type="KEGG" id="cpas:Clopa_2647"/>
<dbReference type="AlphaFoldDB" id="R4K333"/>
<gene>
    <name evidence="1" type="ORF">Clopa_2647</name>
</gene>
<protein>
    <recommendedName>
        <fullName evidence="3">ATP-grasp domain-containing protein</fullName>
    </recommendedName>
</protein>
<name>R4K333_CLOPA</name>
<reference evidence="1 2" key="1">
    <citation type="submission" date="2012-01" db="EMBL/GenBank/DDBJ databases">
        <title>Complete sequence of chromosome of Clostridium pasteurianum BC1.</title>
        <authorList>
            <consortium name="US DOE Joint Genome Institute"/>
            <person name="Lucas S."/>
            <person name="Han J."/>
            <person name="Lapidus A."/>
            <person name="Cheng J.-F."/>
            <person name="Goodwin L."/>
            <person name="Pitluck S."/>
            <person name="Peters L."/>
            <person name="Mikhailova N."/>
            <person name="Teshima H."/>
            <person name="Detter J.C."/>
            <person name="Han C."/>
            <person name="Tapia R."/>
            <person name="Land M."/>
            <person name="Hauser L."/>
            <person name="Kyrpides N."/>
            <person name="Ivanova N."/>
            <person name="Pagani I."/>
            <person name="Dunn J."/>
            <person name="Taghavi S."/>
            <person name="Francis A."/>
            <person name="van der Lelie D."/>
            <person name="Woyke T."/>
        </authorList>
    </citation>
    <scope>NUCLEOTIDE SEQUENCE [LARGE SCALE GENOMIC DNA]</scope>
    <source>
        <strain evidence="1 2">BC1</strain>
    </source>
</reference>
<keyword evidence="2" id="KW-1185">Reference proteome</keyword>
<sequence>MILIGLLHHLENPEKVTKSYAYAAVAKAEGAELLYFCPSGVIFEKKCIKGYQYRAGNWVESICPFPDIIYNTSSAKKNTQWREIIQKLKKQIPFTSYPIGNKMQVYQTLKKNSEFAEYLIASIKVDSVKQFLDYFEVNKKVVLKPVRGHKGEGIIFIESINNQYHLLTNTTSFDFNYKEFLQFISYKLQEKRYLVQPYINCKTKSGTPYDLRLHVQKNGEGKWVNTTIYYRIAPKRSIICNISNGGLTGNLKPFLKQEFGDEYFNIKRTLEYLAIQLAKYLDKVRYETFSQTLDELGIDVGLDHSQRIWLYEVNWRPGCPPAFYLELDVVRNTIRYAIFLAKMTKHNSNKGFNL</sequence>
<evidence type="ECO:0000313" key="2">
    <source>
        <dbReference type="Proteomes" id="UP000013523"/>
    </source>
</evidence>
<accession>R4K333</accession>
<dbReference type="PATRIC" id="fig|86416.3.peg.2637"/>
<dbReference type="SUPFAM" id="SSF56059">
    <property type="entry name" value="Glutathione synthetase ATP-binding domain-like"/>
    <property type="match status" value="1"/>
</dbReference>
<dbReference type="Gene3D" id="3.30.470.20">
    <property type="entry name" value="ATP-grasp fold, B domain"/>
    <property type="match status" value="1"/>
</dbReference>
<evidence type="ECO:0008006" key="3">
    <source>
        <dbReference type="Google" id="ProtNLM"/>
    </source>
</evidence>
<dbReference type="STRING" id="86416.Clopa_2647"/>
<dbReference type="InterPro" id="IPR026838">
    <property type="entry name" value="YheC/D"/>
</dbReference>
<proteinExistence type="predicted"/>
<dbReference type="eggNOG" id="COG0189">
    <property type="taxonomic scope" value="Bacteria"/>
</dbReference>
<evidence type="ECO:0000313" key="1">
    <source>
        <dbReference type="EMBL" id="AGK97502.1"/>
    </source>
</evidence>
<dbReference type="Pfam" id="PF14398">
    <property type="entry name" value="ATPgrasp_YheCD"/>
    <property type="match status" value="1"/>
</dbReference>
<dbReference type="RefSeq" id="WP_015615801.1">
    <property type="nucleotide sequence ID" value="NC_021182.1"/>
</dbReference>